<dbReference type="OrthoDB" id="6462103at2"/>
<dbReference type="PROSITE" id="PS50995">
    <property type="entry name" value="HTH_MARR_2"/>
    <property type="match status" value="1"/>
</dbReference>
<evidence type="ECO:0000313" key="5">
    <source>
        <dbReference type="EMBL" id="ANZ66746.1"/>
    </source>
</evidence>
<dbReference type="InterPro" id="IPR036388">
    <property type="entry name" value="WH-like_DNA-bd_sf"/>
</dbReference>
<dbReference type="PRINTS" id="PR00598">
    <property type="entry name" value="HTHMARR"/>
</dbReference>
<keyword evidence="2" id="KW-0238">DNA-binding</keyword>
<dbReference type="InterPro" id="IPR011991">
    <property type="entry name" value="ArsR-like_HTH"/>
</dbReference>
<dbReference type="SMART" id="SM00347">
    <property type="entry name" value="HTH_MARR"/>
    <property type="match status" value="1"/>
</dbReference>
<dbReference type="GO" id="GO:0003677">
    <property type="term" value="F:DNA binding"/>
    <property type="evidence" value="ECO:0007669"/>
    <property type="project" value="UniProtKB-KW"/>
</dbReference>
<dbReference type="Gene3D" id="1.10.10.10">
    <property type="entry name" value="Winged helix-like DNA-binding domain superfamily/Winged helix DNA-binding domain"/>
    <property type="match status" value="1"/>
</dbReference>
<evidence type="ECO:0000313" key="6">
    <source>
        <dbReference type="Proteomes" id="UP000093267"/>
    </source>
</evidence>
<dbReference type="CDD" id="cd00090">
    <property type="entry name" value="HTH_ARSR"/>
    <property type="match status" value="1"/>
</dbReference>
<dbReference type="SUPFAM" id="SSF46785">
    <property type="entry name" value="Winged helix' DNA-binding domain"/>
    <property type="match status" value="1"/>
</dbReference>
<proteinExistence type="predicted"/>
<keyword evidence="3" id="KW-0804">Transcription</keyword>
<dbReference type="PANTHER" id="PTHR42756">
    <property type="entry name" value="TRANSCRIPTIONAL REGULATOR, MARR"/>
    <property type="match status" value="1"/>
</dbReference>
<reference evidence="5 6" key="1">
    <citation type="submission" date="2016-03" db="EMBL/GenBank/DDBJ databases">
        <title>Pediococcus and Lactobacillus from brewery environment - whole genome sequencing and assembly.</title>
        <authorList>
            <person name="Behr J."/>
            <person name="Geissler A.J."/>
            <person name="Vogel R.F."/>
        </authorList>
    </citation>
    <scope>NUCLEOTIDE SEQUENCE [LARGE SCALE GENOMIC DNA]</scope>
    <source>
        <strain evidence="5 6">TMW 1.1995</strain>
    </source>
</reference>
<dbReference type="AlphaFoldDB" id="A0A1B2IXE5"/>
<dbReference type="KEGG" id="lpd:AYR62_12120"/>
<accession>A0A1B2IXE5</accession>
<name>A0A1B2IXE5_9LACO</name>
<gene>
    <name evidence="5" type="ORF">AYR63_06105</name>
</gene>
<evidence type="ECO:0000256" key="2">
    <source>
        <dbReference type="ARBA" id="ARBA00023125"/>
    </source>
</evidence>
<sequence length="142" mass="15873">MEDDVLKNIGTIARALDAIANVEFKQFDLTKGQYVYLVRICEHPGIVQSHLAELVKIDRSTAARAIKKLEAKGLVERRKQPGNDKNKALFATDKGMAVYPTLKRENDYSNEVALTGISEADRQKLLELTNQMAQNVGADWTL</sequence>
<dbReference type="Proteomes" id="UP000093267">
    <property type="component" value="Chromosome"/>
</dbReference>
<dbReference type="InterPro" id="IPR036390">
    <property type="entry name" value="WH_DNA-bd_sf"/>
</dbReference>
<dbReference type="STRING" id="240427.AYR62_12120"/>
<dbReference type="PANTHER" id="PTHR42756:SF2">
    <property type="entry name" value="MARR FAMILY REGULATORY PROTEIN"/>
    <property type="match status" value="1"/>
</dbReference>
<evidence type="ECO:0000256" key="1">
    <source>
        <dbReference type="ARBA" id="ARBA00023015"/>
    </source>
</evidence>
<evidence type="ECO:0000256" key="3">
    <source>
        <dbReference type="ARBA" id="ARBA00023163"/>
    </source>
</evidence>
<dbReference type="Pfam" id="PF01047">
    <property type="entry name" value="MarR"/>
    <property type="match status" value="1"/>
</dbReference>
<dbReference type="InterPro" id="IPR000835">
    <property type="entry name" value="HTH_MarR-typ"/>
</dbReference>
<keyword evidence="6" id="KW-1185">Reference proteome</keyword>
<evidence type="ECO:0000259" key="4">
    <source>
        <dbReference type="PROSITE" id="PS50995"/>
    </source>
</evidence>
<dbReference type="GO" id="GO:0003700">
    <property type="term" value="F:DNA-binding transcription factor activity"/>
    <property type="evidence" value="ECO:0007669"/>
    <property type="project" value="InterPro"/>
</dbReference>
<protein>
    <submittedName>
        <fullName evidence="5">MarR family transcriptional regulator</fullName>
    </submittedName>
</protein>
<keyword evidence="1" id="KW-0805">Transcription regulation</keyword>
<organism evidence="5 6">
    <name type="scientific">Secundilactobacillus paracollinoides</name>
    <dbReference type="NCBI Taxonomy" id="240427"/>
    <lineage>
        <taxon>Bacteria</taxon>
        <taxon>Bacillati</taxon>
        <taxon>Bacillota</taxon>
        <taxon>Bacilli</taxon>
        <taxon>Lactobacillales</taxon>
        <taxon>Lactobacillaceae</taxon>
        <taxon>Secundilactobacillus</taxon>
    </lineage>
</organism>
<dbReference type="RefSeq" id="WP_065902096.1">
    <property type="nucleotide sequence ID" value="NZ_CP014912.1"/>
</dbReference>
<dbReference type="EMBL" id="CP014924">
    <property type="protein sequence ID" value="ANZ66746.1"/>
    <property type="molecule type" value="Genomic_DNA"/>
</dbReference>
<feature type="domain" description="HTH marR-type" evidence="4">
    <location>
        <begin position="2"/>
        <end position="134"/>
    </location>
</feature>